<evidence type="ECO:0000313" key="8">
    <source>
        <dbReference type="Proteomes" id="UP000664417"/>
    </source>
</evidence>
<keyword evidence="1" id="KW-0436">Ligase</keyword>
<evidence type="ECO:0000256" key="1">
    <source>
        <dbReference type="ARBA" id="ARBA00022598"/>
    </source>
</evidence>
<dbReference type="GO" id="GO:0046872">
    <property type="term" value="F:metal ion binding"/>
    <property type="evidence" value="ECO:0007669"/>
    <property type="project" value="InterPro"/>
</dbReference>
<dbReference type="InterPro" id="IPR052032">
    <property type="entry name" value="ATP-dep_AA_Ligase"/>
</dbReference>
<feature type="domain" description="ATP-grasp" evidence="6">
    <location>
        <begin position="117"/>
        <end position="311"/>
    </location>
</feature>
<accession>A0A8J7U722</accession>
<dbReference type="Gene3D" id="3.30.470.20">
    <property type="entry name" value="ATP-grasp fold, B domain"/>
    <property type="match status" value="1"/>
</dbReference>
<protein>
    <submittedName>
        <fullName evidence="7">ATP-grasp domain-containing protein</fullName>
    </submittedName>
</protein>
<dbReference type="Gene3D" id="3.40.50.20">
    <property type="match status" value="1"/>
</dbReference>
<dbReference type="SUPFAM" id="SSF56059">
    <property type="entry name" value="Glutathione synthetase ATP-binding domain-like"/>
    <property type="match status" value="1"/>
</dbReference>
<dbReference type="EMBL" id="JAFREP010000020">
    <property type="protein sequence ID" value="MBO1320961.1"/>
    <property type="molecule type" value="Genomic_DNA"/>
</dbReference>
<dbReference type="GO" id="GO:0006164">
    <property type="term" value="P:purine nucleotide biosynthetic process"/>
    <property type="evidence" value="ECO:0007669"/>
    <property type="project" value="UniProtKB-KW"/>
</dbReference>
<keyword evidence="2 5" id="KW-0547">Nucleotide-binding</keyword>
<dbReference type="PANTHER" id="PTHR43585">
    <property type="entry name" value="FUMIPYRROLE BIOSYNTHESIS PROTEIN C"/>
    <property type="match status" value="1"/>
</dbReference>
<dbReference type="Pfam" id="PF02222">
    <property type="entry name" value="ATP-grasp"/>
    <property type="match status" value="1"/>
</dbReference>
<keyword evidence="4 5" id="KW-0067">ATP-binding</keyword>
<dbReference type="Gene3D" id="3.30.1490.20">
    <property type="entry name" value="ATP-grasp fold, A domain"/>
    <property type="match status" value="1"/>
</dbReference>
<dbReference type="InterPro" id="IPR003135">
    <property type="entry name" value="ATP-grasp_carboxylate-amine"/>
</dbReference>
<dbReference type="GO" id="GO:0005524">
    <property type="term" value="F:ATP binding"/>
    <property type="evidence" value="ECO:0007669"/>
    <property type="project" value="UniProtKB-UniRule"/>
</dbReference>
<dbReference type="InterPro" id="IPR011761">
    <property type="entry name" value="ATP-grasp"/>
</dbReference>
<dbReference type="RefSeq" id="WP_207860936.1">
    <property type="nucleotide sequence ID" value="NZ_JAFREP010000020.1"/>
</dbReference>
<sequence length="405" mass="45599">MVNILVIQPGFPNEVPYFVRGLARQGAAVYGIGDQPPQAIPEPARAALRDYLQVPNLWKREAVIPALRQWRPDLKIHRIECFWEAAMELAADLREAFKIPGLSPKKTRGFRDKHVMRQLLNQAGVRNPRQAKAESYAQIEQALAHTGYPAIVKPVAGAGSADTYRLNSPEDFEKVKPALKKIQSVVVEEFVTGTEYTFDTISVNGRILFANVERYVPTMLLARSQEHISPMTISLRDLSAPHFQEARKMCETALDTLGLERGFAHMEWFHTDKGEVVFGEIAARPPGGDAGMLMNYTCDFDVYNAYAEAMVHGRINQNIERKYNVAVIFKRAKGNGRISRIEGLVPFRQKWGAHILKEDLLPVGAKRRNWRQTLLSDGYIMLRHPDLATTLEIAGDVADHITLYA</sequence>
<keyword evidence="3" id="KW-0658">Purine biosynthesis</keyword>
<dbReference type="Proteomes" id="UP000664417">
    <property type="component" value="Unassembled WGS sequence"/>
</dbReference>
<evidence type="ECO:0000313" key="7">
    <source>
        <dbReference type="EMBL" id="MBO1320961.1"/>
    </source>
</evidence>
<gene>
    <name evidence="7" type="ORF">J3U88_20960</name>
</gene>
<dbReference type="InterPro" id="IPR013815">
    <property type="entry name" value="ATP_grasp_subdomain_1"/>
</dbReference>
<dbReference type="AlphaFoldDB" id="A0A8J7U722"/>
<evidence type="ECO:0000256" key="4">
    <source>
        <dbReference type="ARBA" id="ARBA00022840"/>
    </source>
</evidence>
<reference evidence="7" key="1">
    <citation type="submission" date="2021-03" db="EMBL/GenBank/DDBJ databases">
        <authorList>
            <person name="Wang G."/>
        </authorList>
    </citation>
    <scope>NUCLEOTIDE SEQUENCE</scope>
    <source>
        <strain evidence="7">KCTC 12899</strain>
    </source>
</reference>
<comment type="caution">
    <text evidence="7">The sequence shown here is derived from an EMBL/GenBank/DDBJ whole genome shotgun (WGS) entry which is preliminary data.</text>
</comment>
<keyword evidence="8" id="KW-1185">Reference proteome</keyword>
<dbReference type="PANTHER" id="PTHR43585:SF2">
    <property type="entry name" value="ATP-GRASP ENZYME FSQD"/>
    <property type="match status" value="1"/>
</dbReference>
<evidence type="ECO:0000256" key="5">
    <source>
        <dbReference type="PROSITE-ProRule" id="PRU00409"/>
    </source>
</evidence>
<dbReference type="PROSITE" id="PS50975">
    <property type="entry name" value="ATP_GRASP"/>
    <property type="match status" value="1"/>
</dbReference>
<name>A0A8J7U722_9BACT</name>
<evidence type="ECO:0000259" key="6">
    <source>
        <dbReference type="PROSITE" id="PS50975"/>
    </source>
</evidence>
<dbReference type="GO" id="GO:0016874">
    <property type="term" value="F:ligase activity"/>
    <property type="evidence" value="ECO:0007669"/>
    <property type="project" value="UniProtKB-KW"/>
</dbReference>
<organism evidence="7 8">
    <name type="scientific">Acanthopleuribacter pedis</name>
    <dbReference type="NCBI Taxonomy" id="442870"/>
    <lineage>
        <taxon>Bacteria</taxon>
        <taxon>Pseudomonadati</taxon>
        <taxon>Acidobacteriota</taxon>
        <taxon>Holophagae</taxon>
        <taxon>Acanthopleuribacterales</taxon>
        <taxon>Acanthopleuribacteraceae</taxon>
        <taxon>Acanthopleuribacter</taxon>
    </lineage>
</organism>
<evidence type="ECO:0000256" key="3">
    <source>
        <dbReference type="ARBA" id="ARBA00022755"/>
    </source>
</evidence>
<proteinExistence type="predicted"/>
<evidence type="ECO:0000256" key="2">
    <source>
        <dbReference type="ARBA" id="ARBA00022741"/>
    </source>
</evidence>